<dbReference type="PANTHER" id="PTHR43819">
    <property type="entry name" value="ARCHAEAL-TYPE GLUTAMATE SYNTHASE [NADPH]"/>
    <property type="match status" value="1"/>
</dbReference>
<dbReference type="Pfam" id="PF01645">
    <property type="entry name" value="Glu_synthase"/>
    <property type="match status" value="1"/>
</dbReference>
<dbReference type="SUPFAM" id="SSF51395">
    <property type="entry name" value="FMN-linked oxidoreductases"/>
    <property type="match status" value="1"/>
</dbReference>
<dbReference type="InterPro" id="IPR024188">
    <property type="entry name" value="GltB"/>
</dbReference>
<dbReference type="RefSeq" id="WP_008513819.1">
    <property type="nucleotide sequence ID" value="NZ_ACJM01000001.1"/>
</dbReference>
<evidence type="ECO:0000256" key="2">
    <source>
        <dbReference type="PIRNR" id="PIRNR006429"/>
    </source>
</evidence>
<evidence type="ECO:0000256" key="1">
    <source>
        <dbReference type="ARBA" id="ARBA00009716"/>
    </source>
</evidence>
<gene>
    <name evidence="4" type="ORF">DealDRAFT_0098</name>
</gene>
<dbReference type="STRING" id="555088.DealDRAFT_0098"/>
<feature type="domain" description="Glutamate synthase" evidence="3">
    <location>
        <begin position="108"/>
        <end position="432"/>
    </location>
</feature>
<dbReference type="CDD" id="cd02808">
    <property type="entry name" value="GltS_FMN"/>
    <property type="match status" value="1"/>
</dbReference>
<dbReference type="eggNOG" id="COG1304">
    <property type="taxonomic scope" value="Bacteria"/>
</dbReference>
<dbReference type="PANTHER" id="PTHR43819:SF1">
    <property type="entry name" value="ARCHAEAL-TYPE GLUTAMATE SYNTHASE [NADPH]"/>
    <property type="match status" value="1"/>
</dbReference>
<dbReference type="GO" id="GO:0006537">
    <property type="term" value="P:glutamate biosynthetic process"/>
    <property type="evidence" value="ECO:0007669"/>
    <property type="project" value="InterPro"/>
</dbReference>
<dbReference type="AlphaFoldDB" id="C0GC89"/>
<evidence type="ECO:0000259" key="3">
    <source>
        <dbReference type="Pfam" id="PF01645"/>
    </source>
</evidence>
<dbReference type="Gene3D" id="3.20.20.70">
    <property type="entry name" value="Aldolase class I"/>
    <property type="match status" value="1"/>
</dbReference>
<dbReference type="EMBL" id="ACJM01000001">
    <property type="protein sequence ID" value="EEG78824.1"/>
    <property type="molecule type" value="Genomic_DNA"/>
</dbReference>
<comment type="similarity">
    <text evidence="1 2">Belongs to the glutamate synthase family.</text>
</comment>
<name>C0GC89_DETAL</name>
<sequence>MYGKKLKKAALVGTGLLGGSVAATILGRGAVNRVHDASLKVLMNDLYDENIWELVSAATRLGLQNVVETNLRSSEGKVIERPMGSPKKFPGLEDLLFTISQMYNLPIPLEQTTDSSVTIGKKSEKPFTISMPIMIAPMAYGVALSKKAKIALAKGSAMAGTGTNTGEGPFLPEERQAAKYLIYQFHRGDWGKTPGIMRQCDAIEIQLGQGSISGVGHIFHSKDMDKELRTAFGFPKGRDAVAHSMQPGVSSPKDLKDLVDRLRDVGGGIPIGVKMAAGKFLEKDLEIICNAGVDFIALEGAEAATKASPPILQDDFGVPMIFAIYRAARWLEKNNYKNQVSLIASGKMRTPGDILKACALGADACYIGTIALFAMSHTQVLKALPFEPPTQVVWYHGKYQNKFNIEEGAKYLNQFLRSCKEEINHGIKALGKTSLQDVGLNELMATSEMVSKGCNLPMVYEPYG</sequence>
<organism evidence="4 5">
    <name type="scientific">Dethiobacter alkaliphilus AHT 1</name>
    <dbReference type="NCBI Taxonomy" id="555088"/>
    <lineage>
        <taxon>Bacteria</taxon>
        <taxon>Bacillati</taxon>
        <taxon>Bacillota</taxon>
        <taxon>Dethiobacteria</taxon>
        <taxon>Dethiobacterales</taxon>
        <taxon>Dethiobacteraceae</taxon>
        <taxon>Dethiobacter</taxon>
    </lineage>
</organism>
<accession>C0GC89</accession>
<evidence type="ECO:0000313" key="5">
    <source>
        <dbReference type="Proteomes" id="UP000006443"/>
    </source>
</evidence>
<proteinExistence type="inferred from homology"/>
<dbReference type="PIRSF" id="PIRSF006429">
    <property type="entry name" value="GOGAT_lg_2"/>
    <property type="match status" value="1"/>
</dbReference>
<dbReference type="OrthoDB" id="9758182at2"/>
<dbReference type="Proteomes" id="UP000006443">
    <property type="component" value="Unassembled WGS sequence"/>
</dbReference>
<protein>
    <submittedName>
        <fullName evidence="4">Ferredoxin-dependent glutamate synthase</fullName>
    </submittedName>
</protein>
<dbReference type="GO" id="GO:0015930">
    <property type="term" value="F:glutamate synthase activity"/>
    <property type="evidence" value="ECO:0007669"/>
    <property type="project" value="InterPro"/>
</dbReference>
<dbReference type="InterPro" id="IPR013785">
    <property type="entry name" value="Aldolase_TIM"/>
</dbReference>
<comment type="caution">
    <text evidence="4">The sequence shown here is derived from an EMBL/GenBank/DDBJ whole genome shotgun (WGS) entry which is preliminary data.</text>
</comment>
<evidence type="ECO:0000313" key="4">
    <source>
        <dbReference type="EMBL" id="EEG78824.1"/>
    </source>
</evidence>
<dbReference type="InterPro" id="IPR002932">
    <property type="entry name" value="Glu_synthdom"/>
</dbReference>
<keyword evidence="5" id="KW-1185">Reference proteome</keyword>
<reference evidence="4 5" key="1">
    <citation type="submission" date="2009-02" db="EMBL/GenBank/DDBJ databases">
        <title>Sequencing of the draft genome and assembly of Dethiobacter alkaliphilus AHT 1.</title>
        <authorList>
            <consortium name="US DOE Joint Genome Institute (JGI-PGF)"/>
            <person name="Lucas S."/>
            <person name="Copeland A."/>
            <person name="Lapidus A."/>
            <person name="Glavina del Rio T."/>
            <person name="Dalin E."/>
            <person name="Tice H."/>
            <person name="Bruce D."/>
            <person name="Goodwin L."/>
            <person name="Pitluck S."/>
            <person name="Larimer F."/>
            <person name="Land M.L."/>
            <person name="Hauser L."/>
            <person name="Muyzer G."/>
        </authorList>
    </citation>
    <scope>NUCLEOTIDE SEQUENCE [LARGE SCALE GENOMIC DNA]</scope>
    <source>
        <strain evidence="4 5">AHT 1</strain>
    </source>
</reference>